<protein>
    <submittedName>
        <fullName evidence="2">Uncharacterized protein</fullName>
    </submittedName>
</protein>
<evidence type="ECO:0000256" key="1">
    <source>
        <dbReference type="SAM" id="Coils"/>
    </source>
</evidence>
<organism evidence="2 3">
    <name type="scientific">Leptidea sinapis</name>
    <dbReference type="NCBI Taxonomy" id="189913"/>
    <lineage>
        <taxon>Eukaryota</taxon>
        <taxon>Metazoa</taxon>
        <taxon>Ecdysozoa</taxon>
        <taxon>Arthropoda</taxon>
        <taxon>Hexapoda</taxon>
        <taxon>Insecta</taxon>
        <taxon>Pterygota</taxon>
        <taxon>Neoptera</taxon>
        <taxon>Endopterygota</taxon>
        <taxon>Lepidoptera</taxon>
        <taxon>Glossata</taxon>
        <taxon>Ditrysia</taxon>
        <taxon>Papilionoidea</taxon>
        <taxon>Pieridae</taxon>
        <taxon>Dismorphiinae</taxon>
        <taxon>Leptidea</taxon>
    </lineage>
</organism>
<proteinExistence type="predicted"/>
<dbReference type="Proteomes" id="UP000324832">
    <property type="component" value="Unassembled WGS sequence"/>
</dbReference>
<keyword evidence="1" id="KW-0175">Coiled coil</keyword>
<accession>A0A5E4Q603</accession>
<name>A0A5E4Q603_9NEOP</name>
<feature type="coiled-coil region" evidence="1">
    <location>
        <begin position="393"/>
        <end position="459"/>
    </location>
</feature>
<evidence type="ECO:0000313" key="3">
    <source>
        <dbReference type="Proteomes" id="UP000324832"/>
    </source>
</evidence>
<gene>
    <name evidence="2" type="ORF">LSINAPIS_LOCUS4929</name>
</gene>
<evidence type="ECO:0000313" key="2">
    <source>
        <dbReference type="EMBL" id="VVC92485.1"/>
    </source>
</evidence>
<dbReference type="PANTHER" id="PTHR44927:SF1">
    <property type="entry name" value="FK506-BINDING PROTEIN 15"/>
    <property type="match status" value="1"/>
</dbReference>
<dbReference type="EMBL" id="FZQP02001337">
    <property type="protein sequence ID" value="VVC92485.1"/>
    <property type="molecule type" value="Genomic_DNA"/>
</dbReference>
<sequence length="533" mass="60439">MLQTEEVDADFFTPVPGSSLASIFSNISSSEEGSNILKYIPQQQAQADDIKTTKEAVKATECIFATVVSAYEWINNSYVLREHLGFAIIKTLKDGCNQLVIYDSEKITLSLAILTSKFIINVRKDVSISYYDSLKKYWLICAPPVKLLKIIEHLEGLNVNIKYSLDNNVSLRDIPTVTKTPDNVNNTLKEIESDTDSIANSRAKGSIIKRMASMGHSVLPIQSLNQPLSEDSSDSEVLHENFRRHKTGKHLQSKKSVSDRILNEFKNKTDKDSMTTLPNLQENVSVNDISDKTISAVGKDQDNELNNFMSEQRINNTELRINFNMMKEKLDLFLGKIQQTNLQSSNQDIISKLIKEYESKIQIYENYVKSNGISPENIMAFQLDSAKIQNVTNELENDEVTKLNDEVEKKKTEIIKLKENIKALHNSYSTELEKCREHEAVLHKQISDLKENLNEANTESLENSSIKLMKASLMPDQLKANVKGIMNNAFQTISENFDDEQTYLGVDIKRTVASIIKRTTVEFLENDFVTQDI</sequence>
<reference evidence="2 3" key="1">
    <citation type="submission" date="2017-07" db="EMBL/GenBank/DDBJ databases">
        <authorList>
            <person name="Talla V."/>
            <person name="Backstrom N."/>
        </authorList>
    </citation>
    <scope>NUCLEOTIDE SEQUENCE [LARGE SCALE GENOMIC DNA]</scope>
</reference>
<dbReference type="AlphaFoldDB" id="A0A5E4Q603"/>
<dbReference type="PANTHER" id="PTHR44927">
    <property type="entry name" value="FK506-BINDING PROTEIN 15"/>
    <property type="match status" value="1"/>
</dbReference>
<keyword evidence="3" id="KW-1185">Reference proteome</keyword>